<proteinExistence type="predicted"/>
<gene>
    <name evidence="2" type="ORF">DD237_005178</name>
</gene>
<evidence type="ECO:0000313" key="3">
    <source>
        <dbReference type="Proteomes" id="UP000286097"/>
    </source>
</evidence>
<accession>A0A425C7C0</accession>
<reference evidence="2 3" key="1">
    <citation type="submission" date="2018-06" db="EMBL/GenBank/DDBJ databases">
        <title>Comparative genomics of downy mildews reveals potential adaptations to biotrophy.</title>
        <authorList>
            <person name="Fletcher K."/>
            <person name="Klosterman S.J."/>
            <person name="Derevnina L."/>
            <person name="Martin F."/>
            <person name="Koike S."/>
            <person name="Reyes Chin-Wo S."/>
            <person name="Mou B."/>
            <person name="Michelmore R."/>
        </authorList>
    </citation>
    <scope>NUCLEOTIDE SEQUENCE [LARGE SCALE GENOMIC DNA]</scope>
    <source>
        <strain evidence="2 3">R13</strain>
    </source>
</reference>
<comment type="caution">
    <text evidence="2">The sequence shown here is derived from an EMBL/GenBank/DDBJ whole genome shotgun (WGS) entry which is preliminary data.</text>
</comment>
<protein>
    <submittedName>
        <fullName evidence="2">Uncharacterized protein</fullName>
    </submittedName>
</protein>
<dbReference type="Proteomes" id="UP000286097">
    <property type="component" value="Unassembled WGS sequence"/>
</dbReference>
<dbReference type="AlphaFoldDB" id="A0A425C7C0"/>
<evidence type="ECO:0000313" key="2">
    <source>
        <dbReference type="EMBL" id="RQM12904.1"/>
    </source>
</evidence>
<sequence>MTFERLGHTEFTSFQIGITRALLRQHNKMVGEFHSIGRPHTHAGQNDSDRLVNADELPEKKRVKVSISQREVFSDPSFRI</sequence>
<organism evidence="2 3">
    <name type="scientific">Peronospora effusa</name>
    <dbReference type="NCBI Taxonomy" id="542832"/>
    <lineage>
        <taxon>Eukaryota</taxon>
        <taxon>Sar</taxon>
        <taxon>Stramenopiles</taxon>
        <taxon>Oomycota</taxon>
        <taxon>Peronosporomycetes</taxon>
        <taxon>Peronosporales</taxon>
        <taxon>Peronosporaceae</taxon>
        <taxon>Peronospora</taxon>
    </lineage>
</organism>
<feature type="region of interest" description="Disordered" evidence="1">
    <location>
        <begin position="36"/>
        <end position="55"/>
    </location>
</feature>
<dbReference type="VEuPathDB" id="FungiDB:DD237_005178"/>
<name>A0A425C7C0_9STRA</name>
<evidence type="ECO:0000256" key="1">
    <source>
        <dbReference type="SAM" id="MobiDB-lite"/>
    </source>
</evidence>
<dbReference type="EMBL" id="QKXF01000300">
    <property type="protein sequence ID" value="RQM12904.1"/>
    <property type="molecule type" value="Genomic_DNA"/>
</dbReference>